<feature type="chain" id="PRO_5040860491" evidence="2">
    <location>
        <begin position="29"/>
        <end position="1208"/>
    </location>
</feature>
<name>A0A9X7N5N4_PSEDE</name>
<reference evidence="3 4" key="1">
    <citation type="submission" date="2019-09" db="EMBL/GenBank/DDBJ databases">
        <title>Prosopis cineraria nodule microbiome.</title>
        <authorList>
            <person name="Chaluvadi S.R."/>
            <person name="Ali R."/>
            <person name="Wang X."/>
        </authorList>
    </citation>
    <scope>NUCLEOTIDE SEQUENCE [LARGE SCALE GENOMIC DNA]</scope>
    <source>
        <strain evidence="3 4">BG1</strain>
    </source>
</reference>
<keyword evidence="4" id="KW-1185">Reference proteome</keyword>
<keyword evidence="2" id="KW-0732">Signal</keyword>
<gene>
    <name evidence="3" type="ORF">F1C79_29885</name>
</gene>
<proteinExistence type="predicted"/>
<feature type="signal peptide" evidence="2">
    <location>
        <begin position="1"/>
        <end position="28"/>
    </location>
</feature>
<sequence length="1208" mass="128339">MHKKTRIRPLLASSLLFGTLFQGGASYADDTEIFFGGSAIDQGIRPNVLFILDDSGSMAYCLDRDSTRCNGGATRMPTMKETFATLLNGTTGVNVGVMDLNQTTNNSRILSPVQYIEQSINTKMPTPSLASGTDDVTRQTTGTTGNQLSDDSLVMGYVRNAAPNTASITRSLSVDSTYSNNNSSYYIQGNYTCSVKAASSSSVCSGPTTTLNARSGSGTLRYDGLFLFRNLNIPAGVTITDAKLYITTTTDTASRAFNISAVNAKTPGAFNDSTLIDSSIFTATTAKNSVKVGTTLDHSLDVTALLNSLKDVAPAKNPISDVALRLRSTNNNNFTYNVGDTNSSPKLVVTYSGSEDNSRTTGLRFQTVAIPQGANITSARIDFVPAGSDDRPVTFDVTAQNAGNAATFTATEDFTARTKTSAASWAAPEWRTQNPPLYVQGPEVRAQVQAVVSNSSWCGNNAMAFFLTPTSGNGNRVAYSYDDGSSLQPVLKVTYTGGDTGCLNPILDVSMLDPKDDGRQYYLPTTSWFGSDNPNKVSITETSVPLETTANRVSYSIIGARFQKVPVRAGATVMEAGITVTPNSAAGTTGTVNVSFERSANSAAFSAADNNLGSRSKTAGTSCTFTSTGPGIPVTCKAAGLVTNLQSVFATSNNWVDGNALSVFLTQPSTSNLTLRTYENSPADAIKLNIKLQTGGLGSNSYTIRNYTNDLVQNMTADGGTPLVPALYEAAGYLTQLPTKHNNTNTSPITSACQATFMVLLTDGQANGNTTTATRGIANMTGTSCGNSNDDELCGRELTRWLATTDQTDFDGNNFVTTHTIGFALQANQQAQTFLDDLAHNGGGTSYTANNASDLAKAFNAILQEALATNTTFVNSSAPVNSFNRQDNKDQLYFALFRPSATDRWPGNLKRYRLKTENGVATIVDADGAAAIDPNTGFFKSNAQSYWPDPDNGRDGNDIAKGGAAHKLQAPADRKLFTYYGAVPSGGVNLNANAYKLLTNNTNLTTTMFEVGNATLKDQAINYIRGLDSNGTTARNALGDMIHSTPRLFTYGCKGYNSAGQCLTSSGEDNADQYAIVGTNEGFVQLFDTSSGVEQFGFIPEALLPNIDLLRADDRSTSQKPRRYGMDSSVTVWVNDANNNGVIYGDPTARTTSGLNDGEFVYAYATMGRGGGTSTRWTSPTRLIPSSSGRSTVAPAASQNWGRRGQHR</sequence>
<feature type="region of interest" description="Disordered" evidence="1">
    <location>
        <begin position="1171"/>
        <end position="1208"/>
    </location>
</feature>
<dbReference type="SUPFAM" id="SSF53300">
    <property type="entry name" value="vWA-like"/>
    <property type="match status" value="1"/>
</dbReference>
<dbReference type="RefSeq" id="WP_151189402.1">
    <property type="nucleotide sequence ID" value="NZ_CP043626.1"/>
</dbReference>
<evidence type="ECO:0000256" key="2">
    <source>
        <dbReference type="SAM" id="SignalP"/>
    </source>
</evidence>
<feature type="compositionally biased region" description="Low complexity" evidence="1">
    <location>
        <begin position="132"/>
        <end position="145"/>
    </location>
</feature>
<dbReference type="InterPro" id="IPR036465">
    <property type="entry name" value="vWFA_dom_sf"/>
</dbReference>
<dbReference type="Proteomes" id="UP000326659">
    <property type="component" value="Chromosome"/>
</dbReference>
<dbReference type="EMBL" id="CP043626">
    <property type="protein sequence ID" value="QEY75498.1"/>
    <property type="molecule type" value="Genomic_DNA"/>
</dbReference>
<accession>A0A9X7N5N4</accession>
<organism evidence="3 4">
    <name type="scientific">Pseudomonas denitrificans</name>
    <dbReference type="NCBI Taxonomy" id="43306"/>
    <lineage>
        <taxon>Bacteria</taxon>
        <taxon>Pseudomonadati</taxon>
        <taxon>Pseudomonadota</taxon>
        <taxon>Gammaproteobacteria</taxon>
        <taxon>Pseudomonadales</taxon>
        <taxon>Pseudomonadaceae</taxon>
        <taxon>Halopseudomonas</taxon>
    </lineage>
</organism>
<feature type="compositionally biased region" description="Polar residues" evidence="1">
    <location>
        <begin position="1184"/>
        <end position="1201"/>
    </location>
</feature>
<dbReference type="AlphaFoldDB" id="A0A9X7N5N4"/>
<evidence type="ECO:0000313" key="3">
    <source>
        <dbReference type="EMBL" id="QEY75498.1"/>
    </source>
</evidence>
<dbReference type="Gene3D" id="3.40.50.410">
    <property type="entry name" value="von Willebrand factor, type A domain"/>
    <property type="match status" value="1"/>
</dbReference>
<evidence type="ECO:0000313" key="4">
    <source>
        <dbReference type="Proteomes" id="UP000326659"/>
    </source>
</evidence>
<evidence type="ECO:0000256" key="1">
    <source>
        <dbReference type="SAM" id="MobiDB-lite"/>
    </source>
</evidence>
<dbReference type="OrthoDB" id="7156875at2"/>
<feature type="region of interest" description="Disordered" evidence="1">
    <location>
        <begin position="124"/>
        <end position="148"/>
    </location>
</feature>
<protein>
    <submittedName>
        <fullName evidence="3">Pilus assembly protein PilY</fullName>
    </submittedName>
</protein>
<dbReference type="KEGG" id="pden:F1C79_29885"/>